<dbReference type="Proteomes" id="UP001596513">
    <property type="component" value="Unassembled WGS sequence"/>
</dbReference>
<sequence length="69" mass="7956">MTHIPPVERDKGLKVLEDYARNAPRYEVRLGAYRGLALLVPTTPTLKAVLQNIRDKETDDRLKAFYNLM</sequence>
<dbReference type="RefSeq" id="WP_380201883.1">
    <property type="nucleotide sequence ID" value="NZ_JBHTEK010000001.1"/>
</dbReference>
<protein>
    <recommendedName>
        <fullName evidence="3">HEAT repeat domain-containing protein</fullName>
    </recommendedName>
</protein>
<proteinExistence type="predicted"/>
<organism evidence="1 2">
    <name type="scientific">Hymenobacter humi</name>
    <dbReference type="NCBI Taxonomy" id="1411620"/>
    <lineage>
        <taxon>Bacteria</taxon>
        <taxon>Pseudomonadati</taxon>
        <taxon>Bacteroidota</taxon>
        <taxon>Cytophagia</taxon>
        <taxon>Cytophagales</taxon>
        <taxon>Hymenobacteraceae</taxon>
        <taxon>Hymenobacter</taxon>
    </lineage>
</organism>
<reference evidence="2" key="1">
    <citation type="journal article" date="2019" name="Int. J. Syst. Evol. Microbiol.">
        <title>The Global Catalogue of Microorganisms (GCM) 10K type strain sequencing project: providing services to taxonomists for standard genome sequencing and annotation.</title>
        <authorList>
            <consortium name="The Broad Institute Genomics Platform"/>
            <consortium name="The Broad Institute Genome Sequencing Center for Infectious Disease"/>
            <person name="Wu L."/>
            <person name="Ma J."/>
        </authorList>
    </citation>
    <scope>NUCLEOTIDE SEQUENCE [LARGE SCALE GENOMIC DNA]</scope>
    <source>
        <strain evidence="2">JCM 19635</strain>
    </source>
</reference>
<keyword evidence="2" id="KW-1185">Reference proteome</keyword>
<evidence type="ECO:0000313" key="1">
    <source>
        <dbReference type="EMBL" id="MFC7667390.1"/>
    </source>
</evidence>
<name>A0ABW2U4J2_9BACT</name>
<comment type="caution">
    <text evidence="1">The sequence shown here is derived from an EMBL/GenBank/DDBJ whole genome shotgun (WGS) entry which is preliminary data.</text>
</comment>
<evidence type="ECO:0000313" key="2">
    <source>
        <dbReference type="Proteomes" id="UP001596513"/>
    </source>
</evidence>
<gene>
    <name evidence="1" type="ORF">ACFQT0_08185</name>
</gene>
<accession>A0ABW2U4J2</accession>
<evidence type="ECO:0008006" key="3">
    <source>
        <dbReference type="Google" id="ProtNLM"/>
    </source>
</evidence>
<dbReference type="EMBL" id="JBHTEK010000001">
    <property type="protein sequence ID" value="MFC7667390.1"/>
    <property type="molecule type" value="Genomic_DNA"/>
</dbReference>